<dbReference type="EMBL" id="CAADFT010000004">
    <property type="protein sequence ID" value="VFK39257.1"/>
    <property type="molecule type" value="Genomic_DNA"/>
</dbReference>
<dbReference type="Pfam" id="PF04266">
    <property type="entry name" value="ASCH"/>
    <property type="match status" value="1"/>
</dbReference>
<gene>
    <name evidence="2" type="ORF">BECKTC1821E_GA0114239_100461</name>
</gene>
<dbReference type="InterPro" id="IPR007374">
    <property type="entry name" value="ASCH_domain"/>
</dbReference>
<dbReference type="AlphaFoldDB" id="A0A450YCI2"/>
<feature type="domain" description="ASCH" evidence="1">
    <location>
        <begin position="6"/>
        <end position="83"/>
    </location>
</feature>
<name>A0A450YCI2_9GAMM</name>
<organism evidence="2">
    <name type="scientific">Candidatus Kentrum sp. TC</name>
    <dbReference type="NCBI Taxonomy" id="2126339"/>
    <lineage>
        <taxon>Bacteria</taxon>
        <taxon>Pseudomonadati</taxon>
        <taxon>Pseudomonadota</taxon>
        <taxon>Gammaproteobacteria</taxon>
        <taxon>Candidatus Kentrum</taxon>
    </lineage>
</organism>
<evidence type="ECO:0000313" key="2">
    <source>
        <dbReference type="EMBL" id="VFK39257.1"/>
    </source>
</evidence>
<accession>A0A450YCI2</accession>
<dbReference type="InterPro" id="IPR015947">
    <property type="entry name" value="PUA-like_sf"/>
</dbReference>
<dbReference type="SUPFAM" id="SSF88697">
    <property type="entry name" value="PUA domain-like"/>
    <property type="match status" value="1"/>
</dbReference>
<sequence>MIALFSIKPEYVEKIFSGEKNYEYRKALFKNNVEKIVIYCVKPVGMIVGEFEIEGIIEDCPTKIWNKTRNDSGVCKDFYKDYFSGRNKGYAISIGQKIRYKQSINPYEIFDSFTPPQSFCYLTEKRYQECLEAASI</sequence>
<reference evidence="2" key="1">
    <citation type="submission" date="2019-02" db="EMBL/GenBank/DDBJ databases">
        <authorList>
            <person name="Gruber-Vodicka R. H."/>
            <person name="Seah K. B. B."/>
        </authorList>
    </citation>
    <scope>NUCLEOTIDE SEQUENCE</scope>
    <source>
        <strain evidence="2">BECK_BZ125</strain>
    </source>
</reference>
<protein>
    <submittedName>
        <fullName evidence="2">Predicted transcriptional regulator, contains an HTH and PUA-like domains</fullName>
    </submittedName>
</protein>
<dbReference type="Gene3D" id="2.30.130.30">
    <property type="entry name" value="Hypothetical protein"/>
    <property type="match status" value="1"/>
</dbReference>
<proteinExistence type="predicted"/>
<evidence type="ECO:0000259" key="1">
    <source>
        <dbReference type="Pfam" id="PF04266"/>
    </source>
</evidence>